<keyword evidence="20" id="KW-1185">Reference proteome</keyword>
<organism evidence="19 20">
    <name type="scientific">Mucilaginibacter gossypiicola</name>
    <dbReference type="NCBI Taxonomy" id="551995"/>
    <lineage>
        <taxon>Bacteria</taxon>
        <taxon>Pseudomonadati</taxon>
        <taxon>Bacteroidota</taxon>
        <taxon>Sphingobacteriia</taxon>
        <taxon>Sphingobacteriales</taxon>
        <taxon>Sphingobacteriaceae</taxon>
        <taxon>Mucilaginibacter</taxon>
    </lineage>
</organism>
<comment type="similarity">
    <text evidence="3 14">Belongs to the glycosyl hydrolase 13 family.</text>
</comment>
<protein>
    <recommendedName>
        <fullName evidence="5 13">Malto-oligosyltrehalose trehalohydrolase</fullName>
        <shortName evidence="14">MTHase</shortName>
        <ecNumber evidence="4 13">3.2.1.141</ecNumber>
    </recommendedName>
    <alternativeName>
        <fullName evidence="11 14">4-alpha-D-((1-&gt;4)-alpha-D-glucano)trehalose trehalohydrolase</fullName>
    </alternativeName>
    <alternativeName>
        <fullName evidence="10 14">Maltooligosyl trehalose trehalohydrolase</fullName>
    </alternativeName>
</protein>
<dbReference type="Gene3D" id="1.10.10.760">
    <property type="entry name" value="E-set domains of sugar-utilizing enzymes"/>
    <property type="match status" value="1"/>
</dbReference>
<feature type="active site" description="Proton donor" evidence="15">
    <location>
        <position position="296"/>
    </location>
</feature>
<evidence type="ECO:0000256" key="16">
    <source>
        <dbReference type="PIRSR" id="PIRSR006337-2"/>
    </source>
</evidence>
<evidence type="ECO:0000256" key="15">
    <source>
        <dbReference type="PIRSR" id="PIRSR006337-1"/>
    </source>
</evidence>
<dbReference type="SUPFAM" id="SSF51445">
    <property type="entry name" value="(Trans)glycosidases"/>
    <property type="match status" value="1"/>
</dbReference>
<name>A0A1H8U613_9SPHI</name>
<comment type="subcellular location">
    <subcellularLocation>
        <location evidence="1 15">Cytoplasm</location>
    </subcellularLocation>
</comment>
<evidence type="ECO:0000313" key="19">
    <source>
        <dbReference type="EMBL" id="SEO98517.1"/>
    </source>
</evidence>
<feature type="binding site" evidence="16">
    <location>
        <begin position="257"/>
        <end position="262"/>
    </location>
    <ligand>
        <name>substrate</name>
    </ligand>
</feature>
<dbReference type="Proteomes" id="UP000198942">
    <property type="component" value="Unassembled WGS sequence"/>
</dbReference>
<feature type="active site" description="Nucleophile" evidence="15">
    <location>
        <position position="259"/>
    </location>
</feature>
<evidence type="ECO:0000256" key="9">
    <source>
        <dbReference type="ARBA" id="ARBA00023295"/>
    </source>
</evidence>
<evidence type="ECO:0000256" key="14">
    <source>
        <dbReference type="PIRNR" id="PIRNR006337"/>
    </source>
</evidence>
<feature type="binding site" evidence="16">
    <location>
        <begin position="389"/>
        <end position="394"/>
    </location>
    <ligand>
        <name>substrate</name>
    </ligand>
</feature>
<sequence>MMNRRTLGVNFEAGIAEILLWVPQAEQVSIRPDTGNDLLLEQKTRGYWQMRTGELRPGMNYHVVIDGETWPDIHSLYQPDGVHGASSAFDVSGMKWTDQRWENIPLQNYLIYELHTGTFTPEGTFDGIAKKLDYLAALGITAIELMPVAQFPGDRNWGYDGVFPYAVHNSYGGPAALQQLVDQCHRKGLAVILDVVYNHIGPEGNYFGKYGPFFTEKYKTPWGNAINFDDAGCDEVRRYFIENALMWCRDFHVDALRLDAVHAIKDFSPVHVLKELTLALNDLKQCTGKSHYLIAECDLNDHRFIDPLKEGGYGLDSQWIDEFHHALRISAGGKREGYYGDFHGIEDLGAAFEHAYVYHGRYSEHRQKTFGTDPVENQGQQFVVFSQNHDQVGNRMLGERSSALFNFEMQKLMAASVMVSPFLPMLFMGEEYAESNPFLYFVSHTDSELITAVQKGRKAEFEAFHTEGDAPDPQDENTFHRSKLQWEKIGSGTHRTMFNYYQALLNLRKSHPVLRVPDRRNMEVISNKINNTLLLTRWSNEKKIHCLLNFSTRDRECMLPAFKENVSIIFNSASAEWGGPVINNDAFLSSSLIVIPAQSILIFEEYV</sequence>
<accession>A0A1H8U613</accession>
<dbReference type="Gene3D" id="2.60.40.10">
    <property type="entry name" value="Immunoglobulins"/>
    <property type="match status" value="1"/>
</dbReference>
<dbReference type="InterPro" id="IPR014756">
    <property type="entry name" value="Ig_E-set"/>
</dbReference>
<comment type="catalytic activity">
    <reaction evidence="12 14">
        <text>hydrolysis of (1-&gt;4)-alpha-D-glucosidic linkage in 4-alpha-D-[(1-&gt;4)-alpha-D-glucanosyl]n trehalose to yield trehalose and (1-&gt;4)-alpha-D-glucan.</text>
        <dbReference type="EC" id="3.2.1.141"/>
    </reaction>
</comment>
<dbReference type="STRING" id="551995.SAMN05192574_11833"/>
<evidence type="ECO:0000256" key="2">
    <source>
        <dbReference type="ARBA" id="ARBA00005199"/>
    </source>
</evidence>
<dbReference type="GO" id="GO:0005992">
    <property type="term" value="P:trehalose biosynthetic process"/>
    <property type="evidence" value="ECO:0007669"/>
    <property type="project" value="UniProtKB-UniRule"/>
</dbReference>
<dbReference type="AlphaFoldDB" id="A0A1H8U613"/>
<dbReference type="EC" id="3.2.1.141" evidence="4 13"/>
<dbReference type="SUPFAM" id="SSF81296">
    <property type="entry name" value="E set domains"/>
    <property type="match status" value="1"/>
</dbReference>
<dbReference type="GO" id="GO:0033942">
    <property type="term" value="F:4-alpha-D-(1-&gt;4)-alpha-D-glucanotrehalose trehalohydrolase activity"/>
    <property type="evidence" value="ECO:0007669"/>
    <property type="project" value="UniProtKB-EC"/>
</dbReference>
<dbReference type="PANTHER" id="PTHR43651">
    <property type="entry name" value="1,4-ALPHA-GLUCAN-BRANCHING ENZYME"/>
    <property type="match status" value="1"/>
</dbReference>
<dbReference type="InterPro" id="IPR012768">
    <property type="entry name" value="Trehalose_TreZ"/>
</dbReference>
<evidence type="ECO:0000256" key="8">
    <source>
        <dbReference type="ARBA" id="ARBA00023277"/>
    </source>
</evidence>
<keyword evidence="6" id="KW-0963">Cytoplasm</keyword>
<dbReference type="InterPro" id="IPR006047">
    <property type="entry name" value="GH13_cat_dom"/>
</dbReference>
<evidence type="ECO:0000256" key="4">
    <source>
        <dbReference type="ARBA" id="ARBA00012268"/>
    </source>
</evidence>
<evidence type="ECO:0000256" key="6">
    <source>
        <dbReference type="ARBA" id="ARBA00022490"/>
    </source>
</evidence>
<dbReference type="InterPro" id="IPR017853">
    <property type="entry name" value="GH"/>
</dbReference>
<evidence type="ECO:0000256" key="17">
    <source>
        <dbReference type="PIRSR" id="PIRSR006337-3"/>
    </source>
</evidence>
<keyword evidence="8" id="KW-0119">Carbohydrate metabolism</keyword>
<evidence type="ECO:0000256" key="7">
    <source>
        <dbReference type="ARBA" id="ARBA00022801"/>
    </source>
</evidence>
<dbReference type="InterPro" id="IPR013783">
    <property type="entry name" value="Ig-like_fold"/>
</dbReference>
<evidence type="ECO:0000256" key="11">
    <source>
        <dbReference type="ARBA" id="ARBA00033284"/>
    </source>
</evidence>
<dbReference type="InterPro" id="IPR044901">
    <property type="entry name" value="Trehalose_TreZ_E-set_sf"/>
</dbReference>
<evidence type="ECO:0000256" key="1">
    <source>
        <dbReference type="ARBA" id="ARBA00004496"/>
    </source>
</evidence>
<gene>
    <name evidence="19" type="ORF">SAMN05192574_11833</name>
</gene>
<dbReference type="OrthoDB" id="9761875at2"/>
<dbReference type="PANTHER" id="PTHR43651:SF11">
    <property type="entry name" value="MALTO-OLIGOSYLTREHALOSE TREHALOHYDROLASE"/>
    <property type="match status" value="1"/>
</dbReference>
<evidence type="ECO:0000256" key="13">
    <source>
        <dbReference type="NCBIfam" id="TIGR02402"/>
    </source>
</evidence>
<dbReference type="Gene3D" id="3.20.20.80">
    <property type="entry name" value="Glycosidases"/>
    <property type="match status" value="1"/>
</dbReference>
<comment type="pathway">
    <text evidence="2 14">Glycan biosynthesis; trehalose biosynthesis.</text>
</comment>
<evidence type="ECO:0000256" key="10">
    <source>
        <dbReference type="ARBA" id="ARBA00032057"/>
    </source>
</evidence>
<dbReference type="Pfam" id="PF00128">
    <property type="entry name" value="Alpha-amylase"/>
    <property type="match status" value="1"/>
</dbReference>
<feature type="binding site" evidence="16">
    <location>
        <begin position="321"/>
        <end position="325"/>
    </location>
    <ligand>
        <name>substrate</name>
    </ligand>
</feature>
<dbReference type="GO" id="GO:0005737">
    <property type="term" value="C:cytoplasm"/>
    <property type="evidence" value="ECO:0007669"/>
    <property type="project" value="UniProtKB-SubCell"/>
</dbReference>
<feature type="site" description="Transition state stabilizer" evidence="17">
    <location>
        <position position="390"/>
    </location>
</feature>
<evidence type="ECO:0000313" key="20">
    <source>
        <dbReference type="Proteomes" id="UP000198942"/>
    </source>
</evidence>
<keyword evidence="7 14" id="KW-0378">Hydrolase</keyword>
<reference evidence="20" key="1">
    <citation type="submission" date="2016-10" db="EMBL/GenBank/DDBJ databases">
        <authorList>
            <person name="Varghese N."/>
            <person name="Submissions S."/>
        </authorList>
    </citation>
    <scope>NUCLEOTIDE SEQUENCE [LARGE SCALE GENOMIC DNA]</scope>
    <source>
        <strain evidence="20">Gh-48</strain>
    </source>
</reference>
<evidence type="ECO:0000256" key="3">
    <source>
        <dbReference type="ARBA" id="ARBA00008061"/>
    </source>
</evidence>
<dbReference type="RefSeq" id="WP_091220974.1">
    <property type="nucleotide sequence ID" value="NZ_FOCL01000018.1"/>
</dbReference>
<dbReference type="PIRSF" id="PIRSF006337">
    <property type="entry name" value="Trehalose_TreZ"/>
    <property type="match status" value="1"/>
</dbReference>
<keyword evidence="9 14" id="KW-0326">Glycosidase</keyword>
<evidence type="ECO:0000256" key="5">
    <source>
        <dbReference type="ARBA" id="ARBA00015938"/>
    </source>
</evidence>
<dbReference type="CDD" id="cd11325">
    <property type="entry name" value="AmyAc_GTHase"/>
    <property type="match status" value="1"/>
</dbReference>
<dbReference type="EMBL" id="FOCL01000018">
    <property type="protein sequence ID" value="SEO98517.1"/>
    <property type="molecule type" value="Genomic_DNA"/>
</dbReference>
<dbReference type="UniPathway" id="UPA00299"/>
<evidence type="ECO:0000259" key="18">
    <source>
        <dbReference type="SMART" id="SM00642"/>
    </source>
</evidence>
<evidence type="ECO:0000256" key="12">
    <source>
        <dbReference type="ARBA" id="ARBA00034013"/>
    </source>
</evidence>
<dbReference type="NCBIfam" id="TIGR02402">
    <property type="entry name" value="trehalose_TreZ"/>
    <property type="match status" value="1"/>
</dbReference>
<feature type="domain" description="Glycosyl hydrolase family 13 catalytic" evidence="18">
    <location>
        <begin position="113"/>
        <end position="457"/>
    </location>
</feature>
<dbReference type="SMART" id="SM00642">
    <property type="entry name" value="Aamy"/>
    <property type="match status" value="1"/>
</dbReference>
<proteinExistence type="inferred from homology"/>